<keyword evidence="2" id="KW-1185">Reference proteome</keyword>
<dbReference type="EMBL" id="WVTB01000086">
    <property type="protein sequence ID" value="KAF3799146.1"/>
    <property type="molecule type" value="Genomic_DNA"/>
</dbReference>
<dbReference type="GeneID" id="69022435"/>
<proteinExistence type="predicted"/>
<dbReference type="AlphaFoldDB" id="A0A8H4FEU3"/>
<organism evidence="1 2">
    <name type="scientific">Colletotrichum gloeosporioides</name>
    <name type="common">Anthracnose fungus</name>
    <name type="synonym">Glomerella cingulata</name>
    <dbReference type="NCBI Taxonomy" id="474922"/>
    <lineage>
        <taxon>Eukaryota</taxon>
        <taxon>Fungi</taxon>
        <taxon>Dikarya</taxon>
        <taxon>Ascomycota</taxon>
        <taxon>Pezizomycotina</taxon>
        <taxon>Sordariomycetes</taxon>
        <taxon>Hypocreomycetidae</taxon>
        <taxon>Glomerellales</taxon>
        <taxon>Glomerellaceae</taxon>
        <taxon>Colletotrichum</taxon>
        <taxon>Colletotrichum gloeosporioides species complex</taxon>
    </lineage>
</organism>
<gene>
    <name evidence="1" type="ORF">GCG54_00015330</name>
</gene>
<name>A0A8H4FEU3_COLGL</name>
<comment type="caution">
    <text evidence="1">The sequence shown here is derived from an EMBL/GenBank/DDBJ whole genome shotgun (WGS) entry which is preliminary data.</text>
</comment>
<evidence type="ECO:0000313" key="1">
    <source>
        <dbReference type="EMBL" id="KAF3799146.1"/>
    </source>
</evidence>
<accession>A0A8H4FEU3</accession>
<sequence length="158" mass="17985">MPSINGNMQRDRTPGVHPRRYLIENWVRKQLKPSAVRNCIHGRVLWYTHHTGINYLWSDAHCICQDTIEGADCTGHTYCVETRETRCLASHGSIPGELRLSSVELSKQATQLCLALRGMERIDDVLRMAERYTLLVPASNSMTPRVMAYFEARGLSKP</sequence>
<protein>
    <submittedName>
        <fullName evidence="1">Uncharacterized protein</fullName>
    </submittedName>
</protein>
<dbReference type="RefSeq" id="XP_045258306.1">
    <property type="nucleotide sequence ID" value="XM_045415133.1"/>
</dbReference>
<dbReference type="Proteomes" id="UP000613401">
    <property type="component" value="Unassembled WGS sequence"/>
</dbReference>
<evidence type="ECO:0000313" key="2">
    <source>
        <dbReference type="Proteomes" id="UP000613401"/>
    </source>
</evidence>
<reference evidence="1" key="2">
    <citation type="submission" date="2020-03" db="EMBL/GenBank/DDBJ databases">
        <authorList>
            <person name="Fu F.-F."/>
            <person name="Chen J."/>
        </authorList>
    </citation>
    <scope>NUCLEOTIDE SEQUENCE</scope>
    <source>
        <strain evidence="1">Lc1</strain>
    </source>
</reference>
<reference evidence="1" key="1">
    <citation type="journal article" date="2020" name="Phytopathology">
        <title>Genome sequence and comparative analysis of Colletotrichum gloeosporioides isolated from Liriodendron leaves.</title>
        <authorList>
            <person name="Fu F.F."/>
            <person name="Hao Z."/>
            <person name="Wang P."/>
            <person name="Lu Y."/>
            <person name="Xue L.J."/>
            <person name="Wei G."/>
            <person name="Tian Y."/>
            <person name="Baishi H."/>
            <person name="Xu H."/>
            <person name="Shi J."/>
            <person name="Cheng T."/>
            <person name="Wang G."/>
            <person name="Yi Y."/>
            <person name="Chen J."/>
        </authorList>
    </citation>
    <scope>NUCLEOTIDE SEQUENCE</scope>
    <source>
        <strain evidence="1">Lc1</strain>
    </source>
</reference>